<dbReference type="AlphaFoldDB" id="A0A926IRT1"/>
<feature type="transmembrane region" description="Helical" evidence="7">
    <location>
        <begin position="415"/>
        <end position="434"/>
    </location>
</feature>
<dbReference type="PANTHER" id="PTHR30250">
    <property type="entry name" value="PST FAMILY PREDICTED COLANIC ACID TRANSPORTER"/>
    <property type="match status" value="1"/>
</dbReference>
<keyword evidence="5 7" id="KW-1133">Transmembrane helix</keyword>
<feature type="transmembrane region" description="Helical" evidence="7">
    <location>
        <begin position="294"/>
        <end position="316"/>
    </location>
</feature>
<dbReference type="RefSeq" id="WP_262435929.1">
    <property type="nucleotide sequence ID" value="NZ_JACRTF010000001.1"/>
</dbReference>
<feature type="transmembrane region" description="Helical" evidence="7">
    <location>
        <begin position="12"/>
        <end position="36"/>
    </location>
</feature>
<feature type="transmembrane region" description="Helical" evidence="7">
    <location>
        <begin position="354"/>
        <end position="374"/>
    </location>
</feature>
<feature type="transmembrane region" description="Helical" evidence="7">
    <location>
        <begin position="322"/>
        <end position="342"/>
    </location>
</feature>
<keyword evidence="9" id="KW-1185">Reference proteome</keyword>
<comment type="subcellular location">
    <subcellularLocation>
        <location evidence="1">Cell membrane</location>
        <topology evidence="1">Multi-pass membrane protein</topology>
    </subcellularLocation>
</comment>
<evidence type="ECO:0000256" key="5">
    <source>
        <dbReference type="ARBA" id="ARBA00022989"/>
    </source>
</evidence>
<feature type="transmembrane region" description="Helical" evidence="7">
    <location>
        <begin position="446"/>
        <end position="465"/>
    </location>
</feature>
<evidence type="ECO:0000256" key="6">
    <source>
        <dbReference type="ARBA" id="ARBA00023136"/>
    </source>
</evidence>
<keyword evidence="4 7" id="KW-0812">Transmembrane</keyword>
<evidence type="ECO:0000256" key="7">
    <source>
        <dbReference type="SAM" id="Phobius"/>
    </source>
</evidence>
<evidence type="ECO:0000313" key="9">
    <source>
        <dbReference type="Proteomes" id="UP000651085"/>
    </source>
</evidence>
<organism evidence="8 9">
    <name type="scientific">Jilunia laotingensis</name>
    <dbReference type="NCBI Taxonomy" id="2763675"/>
    <lineage>
        <taxon>Bacteria</taxon>
        <taxon>Pseudomonadati</taxon>
        <taxon>Bacteroidota</taxon>
        <taxon>Bacteroidia</taxon>
        <taxon>Bacteroidales</taxon>
        <taxon>Bacteroidaceae</taxon>
        <taxon>Jilunia</taxon>
    </lineage>
</organism>
<evidence type="ECO:0000256" key="3">
    <source>
        <dbReference type="ARBA" id="ARBA00022475"/>
    </source>
</evidence>
<feature type="transmembrane region" description="Helical" evidence="7">
    <location>
        <begin position="80"/>
        <end position="103"/>
    </location>
</feature>
<dbReference type="Proteomes" id="UP000651085">
    <property type="component" value="Unassembled WGS sequence"/>
</dbReference>
<name>A0A926IRT1_9BACT</name>
<sequence length="479" mass="53986">MTEIKQKLISGVVWESIGQFSSLGIQFIVTIVIARILTPADYGVIGLLTVFVAIANILLDSGFSQALIQKKDAGELEFSTVFFLNLTVGALLYAILYVCSPYIARFYNIPDLTGYARILFLIIPVSSFGLIQNVIIQKYLQFKKSAIVSVSASLLSGLLGIWMAYAGYGIMALVIQQLSLSFIRTVLYTALRRWKPTLKLSLAVIREMFAFSMNLMLHSLINTIMKNVYVLVIGKYYNSDEVGYYNQANRFENFSASTLTSVIMKVSFPTLVYFKDDLSRTKEAYKRIIEVTCFVIFPLMFLLICIAKPLFLLLLTEKWLPAVPYFQLLCLYGLTLPIMQISYNVYRLYKRGKLLVILDSVRHILFLLSIVMTIKYGISVLLIGQFLVMFGMSFVNMYYSGKLITYSVLEQIETILPYLILAGLIGAVIWMIPASGSSLADVCLDTILFVVGFLSLSGIFGLKAFKEFSTILRTFLRIK</sequence>
<dbReference type="InterPro" id="IPR050833">
    <property type="entry name" value="Poly_Biosynth_Transport"/>
</dbReference>
<evidence type="ECO:0000256" key="1">
    <source>
        <dbReference type="ARBA" id="ARBA00004651"/>
    </source>
</evidence>
<dbReference type="PANTHER" id="PTHR30250:SF10">
    <property type="entry name" value="LIPOPOLYSACCHARIDE BIOSYNTHESIS PROTEIN WZXC"/>
    <property type="match status" value="1"/>
</dbReference>
<accession>A0A926IRT1</accession>
<comment type="caution">
    <text evidence="8">The sequence shown here is derived from an EMBL/GenBank/DDBJ whole genome shotgun (WGS) entry which is preliminary data.</text>
</comment>
<feature type="transmembrane region" description="Helical" evidence="7">
    <location>
        <begin position="42"/>
        <end position="59"/>
    </location>
</feature>
<comment type="similarity">
    <text evidence="2">Belongs to the polysaccharide synthase family.</text>
</comment>
<keyword evidence="6 7" id="KW-0472">Membrane</keyword>
<dbReference type="GO" id="GO:0005886">
    <property type="term" value="C:plasma membrane"/>
    <property type="evidence" value="ECO:0007669"/>
    <property type="project" value="UniProtKB-SubCell"/>
</dbReference>
<feature type="transmembrane region" description="Helical" evidence="7">
    <location>
        <begin position="380"/>
        <end position="399"/>
    </location>
</feature>
<dbReference type="EMBL" id="JACRTF010000001">
    <property type="protein sequence ID" value="MBC8594840.1"/>
    <property type="molecule type" value="Genomic_DNA"/>
</dbReference>
<evidence type="ECO:0000256" key="2">
    <source>
        <dbReference type="ARBA" id="ARBA00007430"/>
    </source>
</evidence>
<keyword evidence="3" id="KW-1003">Cell membrane</keyword>
<feature type="transmembrane region" description="Helical" evidence="7">
    <location>
        <begin position="171"/>
        <end position="191"/>
    </location>
</feature>
<feature type="transmembrane region" description="Helical" evidence="7">
    <location>
        <begin position="115"/>
        <end position="135"/>
    </location>
</feature>
<gene>
    <name evidence="8" type="ORF">H8744_16645</name>
</gene>
<proteinExistence type="inferred from homology"/>
<protein>
    <submittedName>
        <fullName evidence="8">Lipopolysaccharide biosynthesis protein</fullName>
    </submittedName>
</protein>
<evidence type="ECO:0000256" key="4">
    <source>
        <dbReference type="ARBA" id="ARBA00022692"/>
    </source>
</evidence>
<reference evidence="8" key="1">
    <citation type="submission" date="2020-08" db="EMBL/GenBank/DDBJ databases">
        <title>Genome public.</title>
        <authorList>
            <person name="Liu C."/>
            <person name="Sun Q."/>
        </authorList>
    </citation>
    <scope>NUCLEOTIDE SEQUENCE</scope>
    <source>
        <strain evidence="8">N12</strain>
    </source>
</reference>
<dbReference type="Pfam" id="PF13440">
    <property type="entry name" value="Polysacc_synt_3"/>
    <property type="match status" value="1"/>
</dbReference>
<evidence type="ECO:0000313" key="8">
    <source>
        <dbReference type="EMBL" id="MBC8594840.1"/>
    </source>
</evidence>
<dbReference type="CDD" id="cd13127">
    <property type="entry name" value="MATE_tuaB_like"/>
    <property type="match status" value="1"/>
</dbReference>